<dbReference type="AlphaFoldDB" id="A0A0S3PYN4"/>
<organism evidence="2 3">
    <name type="scientific">Variibacter gotjawalensis</name>
    <dbReference type="NCBI Taxonomy" id="1333996"/>
    <lineage>
        <taxon>Bacteria</taxon>
        <taxon>Pseudomonadati</taxon>
        <taxon>Pseudomonadota</taxon>
        <taxon>Alphaproteobacteria</taxon>
        <taxon>Hyphomicrobiales</taxon>
        <taxon>Nitrobacteraceae</taxon>
        <taxon>Variibacter</taxon>
    </lineage>
</organism>
<dbReference type="InterPro" id="IPR053144">
    <property type="entry name" value="Acetyltransferase_Butenolide"/>
</dbReference>
<accession>A0A0S3PYN4</accession>
<evidence type="ECO:0000313" key="2">
    <source>
        <dbReference type="EMBL" id="BAT61068.1"/>
    </source>
</evidence>
<feature type="domain" description="N-acetyltransferase" evidence="1">
    <location>
        <begin position="1"/>
        <end position="112"/>
    </location>
</feature>
<dbReference type="InterPro" id="IPR016181">
    <property type="entry name" value="Acyl_CoA_acyltransferase"/>
</dbReference>
<protein>
    <recommendedName>
        <fullName evidence="1">N-acetyltransferase domain-containing protein</fullName>
    </recommendedName>
</protein>
<dbReference type="PROSITE" id="PS51186">
    <property type="entry name" value="GNAT"/>
    <property type="match status" value="1"/>
</dbReference>
<dbReference type="PANTHER" id="PTHR43233:SF1">
    <property type="entry name" value="FAMILY N-ACETYLTRANSFERASE, PUTATIVE (AFU_ORTHOLOGUE AFUA_6G03350)-RELATED"/>
    <property type="match status" value="1"/>
</dbReference>
<evidence type="ECO:0000259" key="1">
    <source>
        <dbReference type="PROSITE" id="PS51186"/>
    </source>
</evidence>
<sequence length="112" mass="12127">MDAIRPVEDEARLAAMLAGANLIVTARRAEDGKLIGISRSITDFSWVCYLAELAVSAEAQKLGIGQGLLAEMRRILGSGVSIVLQSVPEAVGFYQRAGMKPASDTFIYRRKQ</sequence>
<dbReference type="InterPro" id="IPR000182">
    <property type="entry name" value="GNAT_dom"/>
</dbReference>
<evidence type="ECO:0000313" key="3">
    <source>
        <dbReference type="Proteomes" id="UP000236884"/>
    </source>
</evidence>
<proteinExistence type="predicted"/>
<dbReference type="Pfam" id="PF13508">
    <property type="entry name" value="Acetyltransf_7"/>
    <property type="match status" value="1"/>
</dbReference>
<reference evidence="2 3" key="1">
    <citation type="submission" date="2015-08" db="EMBL/GenBank/DDBJ databases">
        <title>Investigation of the bacterial diversity of lava forest soil.</title>
        <authorList>
            <person name="Lee J.S."/>
        </authorList>
    </citation>
    <scope>NUCLEOTIDE SEQUENCE [LARGE SCALE GENOMIC DNA]</scope>
    <source>
        <strain evidence="2 3">GJW-30</strain>
    </source>
</reference>
<dbReference type="Gene3D" id="3.40.630.30">
    <property type="match status" value="1"/>
</dbReference>
<dbReference type="EMBL" id="AP014946">
    <property type="protein sequence ID" value="BAT61068.1"/>
    <property type="molecule type" value="Genomic_DNA"/>
</dbReference>
<name>A0A0S3PYN4_9BRAD</name>
<keyword evidence="3" id="KW-1185">Reference proteome</keyword>
<dbReference type="PANTHER" id="PTHR43233">
    <property type="entry name" value="FAMILY N-ACETYLTRANSFERASE, PUTATIVE (AFU_ORTHOLOGUE AFUA_6G03350)-RELATED"/>
    <property type="match status" value="1"/>
</dbReference>
<dbReference type="GO" id="GO:0016747">
    <property type="term" value="F:acyltransferase activity, transferring groups other than amino-acyl groups"/>
    <property type="evidence" value="ECO:0007669"/>
    <property type="project" value="InterPro"/>
</dbReference>
<dbReference type="KEGG" id="vgo:GJW-30_1_03618"/>
<dbReference type="Proteomes" id="UP000236884">
    <property type="component" value="Chromosome"/>
</dbReference>
<gene>
    <name evidence="2" type="ORF">GJW-30_1_03618</name>
</gene>
<dbReference type="SUPFAM" id="SSF55729">
    <property type="entry name" value="Acyl-CoA N-acyltransferases (Nat)"/>
    <property type="match status" value="1"/>
</dbReference>